<keyword evidence="3" id="KW-1185">Reference proteome</keyword>
<protein>
    <submittedName>
        <fullName evidence="2">Uncharacterized protein</fullName>
    </submittedName>
</protein>
<evidence type="ECO:0000313" key="3">
    <source>
        <dbReference type="Proteomes" id="UP000886520"/>
    </source>
</evidence>
<organism evidence="2 3">
    <name type="scientific">Adiantum capillus-veneris</name>
    <name type="common">Maidenhair fern</name>
    <dbReference type="NCBI Taxonomy" id="13818"/>
    <lineage>
        <taxon>Eukaryota</taxon>
        <taxon>Viridiplantae</taxon>
        <taxon>Streptophyta</taxon>
        <taxon>Embryophyta</taxon>
        <taxon>Tracheophyta</taxon>
        <taxon>Polypodiopsida</taxon>
        <taxon>Polypodiidae</taxon>
        <taxon>Polypodiales</taxon>
        <taxon>Pteridineae</taxon>
        <taxon>Pteridaceae</taxon>
        <taxon>Vittarioideae</taxon>
        <taxon>Adiantum</taxon>
    </lineage>
</organism>
<proteinExistence type="predicted"/>
<dbReference type="EMBL" id="JABFUD020000001">
    <property type="protein sequence ID" value="KAI5084735.1"/>
    <property type="molecule type" value="Genomic_DNA"/>
</dbReference>
<feature type="region of interest" description="Disordered" evidence="1">
    <location>
        <begin position="91"/>
        <end position="118"/>
    </location>
</feature>
<dbReference type="AlphaFoldDB" id="A0A9D4VDV3"/>
<evidence type="ECO:0000313" key="2">
    <source>
        <dbReference type="EMBL" id="KAI5084735.1"/>
    </source>
</evidence>
<reference evidence="2" key="1">
    <citation type="submission" date="2021-01" db="EMBL/GenBank/DDBJ databases">
        <title>Adiantum capillus-veneris genome.</title>
        <authorList>
            <person name="Fang Y."/>
            <person name="Liao Q."/>
        </authorList>
    </citation>
    <scope>NUCLEOTIDE SEQUENCE</scope>
    <source>
        <strain evidence="2">H3</strain>
        <tissue evidence="2">Leaf</tissue>
    </source>
</reference>
<accession>A0A9D4VDV3</accession>
<feature type="compositionally biased region" description="Basic and acidic residues" evidence="1">
    <location>
        <begin position="99"/>
        <end position="112"/>
    </location>
</feature>
<comment type="caution">
    <text evidence="2">The sequence shown here is derived from an EMBL/GenBank/DDBJ whole genome shotgun (WGS) entry which is preliminary data.</text>
</comment>
<name>A0A9D4VDV3_ADICA</name>
<evidence type="ECO:0000256" key="1">
    <source>
        <dbReference type="SAM" id="MobiDB-lite"/>
    </source>
</evidence>
<dbReference type="Proteomes" id="UP000886520">
    <property type="component" value="Chromosome 1"/>
</dbReference>
<sequence>MTGIVHLSTGQCLVLLNHPPLGLAYWAATPPLKAVLSTMLLTVLQQVWGTDISTPWTARWWQGRREEKENCIVCVDNNKSWIIIIIIHQKQHNNSSSYRDPDVPRKKHEQTAKHAYGY</sequence>
<gene>
    <name evidence="2" type="ORF">GOP47_0000904</name>
</gene>